<dbReference type="PANTHER" id="PTHR48041">
    <property type="entry name" value="ABC TRANSPORTER G FAMILY MEMBER 28"/>
    <property type="match status" value="1"/>
</dbReference>
<dbReference type="GO" id="GO:0043190">
    <property type="term" value="C:ATP-binding cassette (ABC) transporter complex"/>
    <property type="evidence" value="ECO:0007669"/>
    <property type="project" value="TreeGrafter"/>
</dbReference>
<dbReference type="Gene3D" id="3.40.50.300">
    <property type="entry name" value="P-loop containing nucleotide triphosphate hydrolases"/>
    <property type="match status" value="1"/>
</dbReference>
<evidence type="ECO:0000313" key="10">
    <source>
        <dbReference type="Proteomes" id="UP000792457"/>
    </source>
</evidence>
<evidence type="ECO:0000313" key="9">
    <source>
        <dbReference type="EMBL" id="KAG8226648.1"/>
    </source>
</evidence>
<protein>
    <recommendedName>
        <fullName evidence="8">ABC transporter domain-containing protein</fullName>
    </recommendedName>
</protein>
<keyword evidence="4 7" id="KW-0812">Transmembrane</keyword>
<keyword evidence="3" id="KW-0813">Transport</keyword>
<comment type="subcellular location">
    <subcellularLocation>
        <location evidence="1">Membrane</location>
        <topology evidence="1">Multi-pass membrane protein</topology>
    </subcellularLocation>
</comment>
<comment type="caution">
    <text evidence="9">The sequence shown here is derived from an EMBL/GenBank/DDBJ whole genome shotgun (WGS) entry which is preliminary data.</text>
</comment>
<keyword evidence="5 7" id="KW-1133">Transmembrane helix</keyword>
<dbReference type="InterPro" id="IPR050352">
    <property type="entry name" value="ABCG_transporters"/>
</dbReference>
<feature type="transmembrane region" description="Helical" evidence="7">
    <location>
        <begin position="525"/>
        <end position="544"/>
    </location>
</feature>
<feature type="transmembrane region" description="Helical" evidence="7">
    <location>
        <begin position="426"/>
        <end position="445"/>
    </location>
</feature>
<evidence type="ECO:0000256" key="3">
    <source>
        <dbReference type="ARBA" id="ARBA00022448"/>
    </source>
</evidence>
<accession>A0A8K0K613</accession>
<dbReference type="InterPro" id="IPR003439">
    <property type="entry name" value="ABC_transporter-like_ATP-bd"/>
</dbReference>
<dbReference type="GO" id="GO:0042626">
    <property type="term" value="F:ATPase-coupled transmembrane transporter activity"/>
    <property type="evidence" value="ECO:0007669"/>
    <property type="project" value="TreeGrafter"/>
</dbReference>
<dbReference type="EMBL" id="KZ308291">
    <property type="protein sequence ID" value="KAG8226648.1"/>
    <property type="molecule type" value="Genomic_DNA"/>
</dbReference>
<proteinExistence type="inferred from homology"/>
<dbReference type="OrthoDB" id="66620at2759"/>
<feature type="domain" description="ABC transporter" evidence="8">
    <location>
        <begin position="9"/>
        <end position="265"/>
    </location>
</feature>
<reference evidence="9" key="1">
    <citation type="submission" date="2013-04" db="EMBL/GenBank/DDBJ databases">
        <authorList>
            <person name="Qu J."/>
            <person name="Murali S.C."/>
            <person name="Bandaranaike D."/>
            <person name="Bellair M."/>
            <person name="Blankenburg K."/>
            <person name="Chao H."/>
            <person name="Dinh H."/>
            <person name="Doddapaneni H."/>
            <person name="Downs B."/>
            <person name="Dugan-Rocha S."/>
            <person name="Elkadiri S."/>
            <person name="Gnanaolivu R.D."/>
            <person name="Hernandez B."/>
            <person name="Javaid M."/>
            <person name="Jayaseelan J.C."/>
            <person name="Lee S."/>
            <person name="Li M."/>
            <person name="Ming W."/>
            <person name="Munidasa M."/>
            <person name="Muniz J."/>
            <person name="Nguyen L."/>
            <person name="Ongeri F."/>
            <person name="Osuji N."/>
            <person name="Pu L.-L."/>
            <person name="Puazo M."/>
            <person name="Qu C."/>
            <person name="Quiroz J."/>
            <person name="Raj R."/>
            <person name="Weissenberger G."/>
            <person name="Xin Y."/>
            <person name="Zou X."/>
            <person name="Han Y."/>
            <person name="Richards S."/>
            <person name="Worley K."/>
            <person name="Muzny D."/>
            <person name="Gibbs R."/>
        </authorList>
    </citation>
    <scope>NUCLEOTIDE SEQUENCE</scope>
    <source>
        <strain evidence="9">Sampled in the wild</strain>
    </source>
</reference>
<dbReference type="Pfam" id="PF00005">
    <property type="entry name" value="ABC_tran"/>
    <property type="match status" value="1"/>
</dbReference>
<dbReference type="GO" id="GO:0005524">
    <property type="term" value="F:ATP binding"/>
    <property type="evidence" value="ECO:0007669"/>
    <property type="project" value="InterPro"/>
</dbReference>
<dbReference type="GO" id="GO:0016887">
    <property type="term" value="F:ATP hydrolysis activity"/>
    <property type="evidence" value="ECO:0007669"/>
    <property type="project" value="InterPro"/>
</dbReference>
<dbReference type="AlphaFoldDB" id="A0A8K0K613"/>
<dbReference type="PANTHER" id="PTHR48041:SF113">
    <property type="entry name" value="ATP-BINDING CASSETTE SUB-FAMILY G MEMBER 5"/>
    <property type="match status" value="1"/>
</dbReference>
<keyword evidence="10" id="KW-1185">Reference proteome</keyword>
<comment type="similarity">
    <text evidence="2">Belongs to the ABC transporter superfamily. ABCG family. Eye pigment precursor importer (TC 3.A.1.204) subfamily.</text>
</comment>
<evidence type="ECO:0000259" key="8">
    <source>
        <dbReference type="PROSITE" id="PS50893"/>
    </source>
</evidence>
<organism evidence="9 10">
    <name type="scientific">Ladona fulva</name>
    <name type="common">Scarce chaser dragonfly</name>
    <name type="synonym">Libellula fulva</name>
    <dbReference type="NCBI Taxonomy" id="123851"/>
    <lineage>
        <taxon>Eukaryota</taxon>
        <taxon>Metazoa</taxon>
        <taxon>Ecdysozoa</taxon>
        <taxon>Arthropoda</taxon>
        <taxon>Hexapoda</taxon>
        <taxon>Insecta</taxon>
        <taxon>Pterygota</taxon>
        <taxon>Palaeoptera</taxon>
        <taxon>Odonata</taxon>
        <taxon>Epiprocta</taxon>
        <taxon>Anisoptera</taxon>
        <taxon>Libelluloidea</taxon>
        <taxon>Libellulidae</taxon>
        <taxon>Ladona</taxon>
    </lineage>
</organism>
<dbReference type="SUPFAM" id="SSF52540">
    <property type="entry name" value="P-loop containing nucleoside triphosphate hydrolases"/>
    <property type="match status" value="1"/>
</dbReference>
<dbReference type="PROSITE" id="PS50893">
    <property type="entry name" value="ABC_TRANSPORTER_2"/>
    <property type="match status" value="1"/>
</dbReference>
<name>A0A8K0K613_LADFU</name>
<dbReference type="Proteomes" id="UP000792457">
    <property type="component" value="Unassembled WGS sequence"/>
</dbReference>
<keyword evidence="6 7" id="KW-0472">Membrane</keyword>
<sequence>MISRESPILELCNVYHSGQVESGTWMQRIMGSVKTGLILKDISLEIHRGEVLAILGSKGSGKRALLDVISRRTEGGDVGEGATRGQIHLGGSILTKKLFQERCAYVTRRCDLIPGLTVRQTLSYAASLTIGSKQTSGQGRKSRVRPVMADLALSQCANRSVDNISKCERRRLEIGIQLVKDPVLLLLDEPTRDLDPLGAYLISSMVSADARRNGRAVALTAETPRSDVFPFLHRVALLCLGDLLYAGPVSSSTMAGGSPTGDSQVGRHHLLAYFADIGFPCPRMENPLMYYLCLSTVDRRSRERFLESNHQIAALVDKFKVEGIPYRKAVGFDGDELALAGGAMGIGVPPPPLPPPFSQPGVSQIASSLVGRQVASILNLRVSSFCQLALRILPLPLFFLLLWLFYSGRLPYQRTYVSTNGLIFNFLAGAYFISIFTTVCTFPVYRTRYFQECQEGLYGGWLFHITYSLGCLPFSLISTLASSRIAVEVSGLEGYEAWLYLWGIFFACHLAAEQQTLAFMRVQQCSLSAASNSFLVSAICLILGSGTLRSLRALPEWLFFLAYATQSRYAGSLLAGQLFSINPYVISNCSNLPPLVPPGPGYSNVGVVQREPIHQALVISCGYDGLSYLTERYGKD</sequence>
<evidence type="ECO:0000256" key="4">
    <source>
        <dbReference type="ARBA" id="ARBA00022692"/>
    </source>
</evidence>
<gene>
    <name evidence="9" type="ORF">J437_LFUL005300</name>
</gene>
<evidence type="ECO:0000256" key="5">
    <source>
        <dbReference type="ARBA" id="ARBA00022989"/>
    </source>
</evidence>
<evidence type="ECO:0000256" key="6">
    <source>
        <dbReference type="ARBA" id="ARBA00023136"/>
    </source>
</evidence>
<dbReference type="FunFam" id="3.40.50.300:FF:001473">
    <property type="entry name" value="ATP-binding cassette transporter"/>
    <property type="match status" value="1"/>
</dbReference>
<dbReference type="InterPro" id="IPR027417">
    <property type="entry name" value="P-loop_NTPase"/>
</dbReference>
<feature type="transmembrane region" description="Helical" evidence="7">
    <location>
        <begin position="457"/>
        <end position="477"/>
    </location>
</feature>
<evidence type="ECO:0000256" key="1">
    <source>
        <dbReference type="ARBA" id="ARBA00004141"/>
    </source>
</evidence>
<evidence type="ECO:0000256" key="7">
    <source>
        <dbReference type="SAM" id="Phobius"/>
    </source>
</evidence>
<reference evidence="9" key="2">
    <citation type="submission" date="2017-10" db="EMBL/GenBank/DDBJ databases">
        <title>Ladona fulva Genome sequencing and assembly.</title>
        <authorList>
            <person name="Murali S."/>
            <person name="Richards S."/>
            <person name="Bandaranaike D."/>
            <person name="Bellair M."/>
            <person name="Blankenburg K."/>
            <person name="Chao H."/>
            <person name="Dinh H."/>
            <person name="Doddapaneni H."/>
            <person name="Dugan-Rocha S."/>
            <person name="Elkadiri S."/>
            <person name="Gnanaolivu R."/>
            <person name="Hernandez B."/>
            <person name="Skinner E."/>
            <person name="Javaid M."/>
            <person name="Lee S."/>
            <person name="Li M."/>
            <person name="Ming W."/>
            <person name="Munidasa M."/>
            <person name="Muniz J."/>
            <person name="Nguyen L."/>
            <person name="Hughes D."/>
            <person name="Osuji N."/>
            <person name="Pu L.-L."/>
            <person name="Puazo M."/>
            <person name="Qu C."/>
            <person name="Quiroz J."/>
            <person name="Raj R."/>
            <person name="Weissenberger G."/>
            <person name="Xin Y."/>
            <person name="Zou X."/>
            <person name="Han Y."/>
            <person name="Worley K."/>
            <person name="Muzny D."/>
            <person name="Gibbs R."/>
        </authorList>
    </citation>
    <scope>NUCLEOTIDE SEQUENCE</scope>
    <source>
        <strain evidence="9">Sampled in the wild</strain>
    </source>
</reference>
<evidence type="ECO:0000256" key="2">
    <source>
        <dbReference type="ARBA" id="ARBA00005814"/>
    </source>
</evidence>
<feature type="transmembrane region" description="Helical" evidence="7">
    <location>
        <begin position="388"/>
        <end position="406"/>
    </location>
</feature>